<dbReference type="Pfam" id="PF02883">
    <property type="entry name" value="Alpha_adaptinC2"/>
    <property type="match status" value="1"/>
</dbReference>
<dbReference type="GO" id="GO:0030131">
    <property type="term" value="C:clathrin adaptor complex"/>
    <property type="evidence" value="ECO:0007669"/>
    <property type="project" value="InterPro"/>
</dbReference>
<dbReference type="Proteomes" id="UP001190700">
    <property type="component" value="Unassembled WGS sequence"/>
</dbReference>
<keyword evidence="3" id="KW-0653">Protein transport</keyword>
<evidence type="ECO:0000256" key="2">
    <source>
        <dbReference type="ARBA" id="ARBA00022448"/>
    </source>
</evidence>
<gene>
    <name evidence="7" type="ORF">CYMTET_17635</name>
</gene>
<dbReference type="InterPro" id="IPR002553">
    <property type="entry name" value="Clathrin/coatomer_adapt-like_N"/>
</dbReference>
<dbReference type="Pfam" id="PF01602">
    <property type="entry name" value="Adaptin_N"/>
    <property type="match status" value="1"/>
</dbReference>
<dbReference type="Gene3D" id="3.30.310.10">
    <property type="entry name" value="TATA-Binding Protein"/>
    <property type="match status" value="1"/>
</dbReference>
<feature type="region of interest" description="Disordered" evidence="5">
    <location>
        <begin position="470"/>
        <end position="498"/>
    </location>
</feature>
<dbReference type="InterPro" id="IPR050840">
    <property type="entry name" value="Adaptor_Complx_Large_Subunit"/>
</dbReference>
<dbReference type="InterPro" id="IPR011989">
    <property type="entry name" value="ARM-like"/>
</dbReference>
<comment type="caution">
    <text evidence="7">The sequence shown here is derived from an EMBL/GenBank/DDBJ whole genome shotgun (WGS) entry which is preliminary data.</text>
</comment>
<organism evidence="7 8">
    <name type="scientific">Cymbomonas tetramitiformis</name>
    <dbReference type="NCBI Taxonomy" id="36881"/>
    <lineage>
        <taxon>Eukaryota</taxon>
        <taxon>Viridiplantae</taxon>
        <taxon>Chlorophyta</taxon>
        <taxon>Pyramimonadophyceae</taxon>
        <taxon>Pyramimonadales</taxon>
        <taxon>Pyramimonadaceae</taxon>
        <taxon>Cymbomonas</taxon>
    </lineage>
</organism>
<keyword evidence="2" id="KW-0813">Transport</keyword>
<evidence type="ECO:0000259" key="6">
    <source>
        <dbReference type="SMART" id="SM00809"/>
    </source>
</evidence>
<dbReference type="InterPro" id="IPR009028">
    <property type="entry name" value="Coatomer/calthrin_app_sub_C"/>
</dbReference>
<feature type="domain" description="Clathrin adaptor alpha/beta/gamma-adaptin appendage Ig-like subdomain" evidence="6">
    <location>
        <begin position="527"/>
        <end position="637"/>
    </location>
</feature>
<keyword evidence="4" id="KW-0472">Membrane</keyword>
<dbReference type="InterPro" id="IPR003164">
    <property type="entry name" value="Clathrin_a-adaptin_app_sub_C"/>
</dbReference>
<evidence type="ECO:0000313" key="7">
    <source>
        <dbReference type="EMBL" id="KAK3274170.1"/>
    </source>
</evidence>
<sequence length="764" mass="82615">MLIAGSDWRSEGAAGTAGGGGQPQALGRVLLTTEVSKNVNKNNAMHAVLFEAITLVMHLDSEQELVSQCVNLLGKFISVREPNIRYLGLENMSRLSVLPEMVPVIQAHQALPGQALSALPEMLPVIQAHQEKILASLQDTDISIRRRGLDLVFSMCDENNAKDLTSELLKYLETADFSIREELTLKMAILAERFAVDLKWYVDVILELVDKAGEFVSDEIWFRIVQVITNSEELHAYSASKVYTFLLEGSTQEPMIKVAAYLLGEFGRGIPIPPQQQFALLHESFATMGLSTRNIMLSAYAKMLMNCTPDDPEFRAKVHAVFKRYETNTDADTQQRVLEYLGLTSRPEAAMRGVLAEMPKFPERASILERAVKEKEAETTDASVQRVRSMNAEASQEVSPASATVPEIIVPVLPVAPIETPPPPTSPPQDLISGSPVAAAEPPVIEPIAPVQPSGSANVMDLLDGLIEPSAQAPAPAPAPTSAAAPSPDPFAGSAGMEDLLGGSGVASSAAAPAQVQPIADVQEWFHKLCMADNGVLYEDPNLQIGLKSSYQGFQGRVVLYLGNKAPATLSSLRLHVAPIPGLKVSINEHPGATLAPKQQIMVVIDVACSAPFMEPPQLHFGYSTDTQQAQQQLRLPIVLNKFLQPLPVTDRNEFFERWRAIPGPPLKLQEIVQVSAALTAAGLPAVQALLNALRLNVVPQLDPNPRNMVTAATLCCEASMDGIVIVRMESDANNSAQYRVTVSTSNQVASSTLKDIILTHLKA</sequence>
<keyword evidence="8" id="KW-1185">Reference proteome</keyword>
<feature type="compositionally biased region" description="Low complexity" evidence="5">
    <location>
        <begin position="470"/>
        <end position="495"/>
    </location>
</feature>
<protein>
    <recommendedName>
        <fullName evidence="6">Clathrin adaptor alpha/beta/gamma-adaptin appendage Ig-like subdomain domain-containing protein</fullName>
    </recommendedName>
</protein>
<dbReference type="GO" id="GO:0012505">
    <property type="term" value="C:endomembrane system"/>
    <property type="evidence" value="ECO:0007669"/>
    <property type="project" value="UniProtKB-SubCell"/>
</dbReference>
<dbReference type="SMART" id="SM00809">
    <property type="entry name" value="Alpha_adaptinC2"/>
    <property type="match status" value="1"/>
</dbReference>
<evidence type="ECO:0000256" key="5">
    <source>
        <dbReference type="SAM" id="MobiDB-lite"/>
    </source>
</evidence>
<evidence type="ECO:0000256" key="3">
    <source>
        <dbReference type="ARBA" id="ARBA00022927"/>
    </source>
</evidence>
<dbReference type="InterPro" id="IPR016024">
    <property type="entry name" value="ARM-type_fold"/>
</dbReference>
<evidence type="ECO:0000313" key="8">
    <source>
        <dbReference type="Proteomes" id="UP001190700"/>
    </source>
</evidence>
<dbReference type="AlphaFoldDB" id="A0AAE0GA60"/>
<reference evidence="7 8" key="1">
    <citation type="journal article" date="2015" name="Genome Biol. Evol.">
        <title>Comparative Genomics of a Bacterivorous Green Alga Reveals Evolutionary Causalities and Consequences of Phago-Mixotrophic Mode of Nutrition.</title>
        <authorList>
            <person name="Burns J.A."/>
            <person name="Paasch A."/>
            <person name="Narechania A."/>
            <person name="Kim E."/>
        </authorList>
    </citation>
    <scope>NUCLEOTIDE SEQUENCE [LARGE SCALE GENOMIC DNA]</scope>
    <source>
        <strain evidence="7 8">PLY_AMNH</strain>
    </source>
</reference>
<dbReference type="InterPro" id="IPR012295">
    <property type="entry name" value="TBP_dom_sf"/>
</dbReference>
<dbReference type="SUPFAM" id="SSF48371">
    <property type="entry name" value="ARM repeat"/>
    <property type="match status" value="1"/>
</dbReference>
<evidence type="ECO:0000256" key="4">
    <source>
        <dbReference type="ARBA" id="ARBA00023136"/>
    </source>
</evidence>
<dbReference type="InterPro" id="IPR013041">
    <property type="entry name" value="Clathrin_app_Ig-like_sf"/>
</dbReference>
<accession>A0AAE0GA60</accession>
<dbReference type="SUPFAM" id="SSF49348">
    <property type="entry name" value="Clathrin adaptor appendage domain"/>
    <property type="match status" value="1"/>
</dbReference>
<comment type="subcellular location">
    <subcellularLocation>
        <location evidence="1">Endomembrane system</location>
    </subcellularLocation>
</comment>
<dbReference type="Gene3D" id="1.25.10.10">
    <property type="entry name" value="Leucine-rich Repeat Variant"/>
    <property type="match status" value="1"/>
</dbReference>
<dbReference type="Gene3D" id="2.60.40.1230">
    <property type="match status" value="1"/>
</dbReference>
<dbReference type="Pfam" id="PF02296">
    <property type="entry name" value="Alpha_adaptin_C"/>
    <property type="match status" value="1"/>
</dbReference>
<dbReference type="InterPro" id="IPR008152">
    <property type="entry name" value="Clathrin_a/b/g-adaptin_app_Ig"/>
</dbReference>
<feature type="region of interest" description="Disordered" evidence="5">
    <location>
        <begin position="1"/>
        <end position="21"/>
    </location>
</feature>
<evidence type="ECO:0000256" key="1">
    <source>
        <dbReference type="ARBA" id="ARBA00004308"/>
    </source>
</evidence>
<dbReference type="SUPFAM" id="SSF55711">
    <property type="entry name" value="Subdomain of clathrin and coatomer appendage domain"/>
    <property type="match status" value="1"/>
</dbReference>
<proteinExistence type="predicted"/>
<dbReference type="EMBL" id="LGRX02007889">
    <property type="protein sequence ID" value="KAK3274170.1"/>
    <property type="molecule type" value="Genomic_DNA"/>
</dbReference>
<dbReference type="GO" id="GO:0016192">
    <property type="term" value="P:vesicle-mediated transport"/>
    <property type="evidence" value="ECO:0007669"/>
    <property type="project" value="InterPro"/>
</dbReference>
<dbReference type="GO" id="GO:0006886">
    <property type="term" value="P:intracellular protein transport"/>
    <property type="evidence" value="ECO:0007669"/>
    <property type="project" value="InterPro"/>
</dbReference>
<name>A0AAE0GA60_9CHLO</name>
<dbReference type="PANTHER" id="PTHR22780">
    <property type="entry name" value="ADAPTIN, ALPHA/GAMMA/EPSILON"/>
    <property type="match status" value="1"/>
</dbReference>